<dbReference type="PROSITE" id="PS50097">
    <property type="entry name" value="BTB"/>
    <property type="match status" value="1"/>
</dbReference>
<proteinExistence type="predicted"/>
<evidence type="ECO:0000313" key="3">
    <source>
        <dbReference type="RefSeq" id="XP_022291820.1"/>
    </source>
</evidence>
<dbReference type="PANTHER" id="PTHR24410:SF23">
    <property type="entry name" value="BTB DOMAIN-CONTAINING PROTEIN-RELATED"/>
    <property type="match status" value="1"/>
</dbReference>
<dbReference type="SMART" id="SM00875">
    <property type="entry name" value="BACK"/>
    <property type="match status" value="1"/>
</dbReference>
<gene>
    <name evidence="3" type="primary">LOC111103093</name>
</gene>
<dbReference type="KEGG" id="cvn:111103093"/>
<name>A0A8B8AKV9_CRAVI</name>
<evidence type="ECO:0000313" key="2">
    <source>
        <dbReference type="Proteomes" id="UP000694844"/>
    </source>
</evidence>
<dbReference type="Gene3D" id="1.25.40.420">
    <property type="match status" value="1"/>
</dbReference>
<dbReference type="PANTHER" id="PTHR24410">
    <property type="entry name" value="HL07962P-RELATED"/>
    <property type="match status" value="1"/>
</dbReference>
<organism evidence="2 3">
    <name type="scientific">Crassostrea virginica</name>
    <name type="common">Eastern oyster</name>
    <dbReference type="NCBI Taxonomy" id="6565"/>
    <lineage>
        <taxon>Eukaryota</taxon>
        <taxon>Metazoa</taxon>
        <taxon>Spiralia</taxon>
        <taxon>Lophotrochozoa</taxon>
        <taxon>Mollusca</taxon>
        <taxon>Bivalvia</taxon>
        <taxon>Autobranchia</taxon>
        <taxon>Pteriomorphia</taxon>
        <taxon>Ostreida</taxon>
        <taxon>Ostreoidea</taxon>
        <taxon>Ostreidae</taxon>
        <taxon>Crassostrea</taxon>
    </lineage>
</organism>
<dbReference type="OrthoDB" id="6103304at2759"/>
<dbReference type="Pfam" id="PF00651">
    <property type="entry name" value="BTB"/>
    <property type="match status" value="1"/>
</dbReference>
<reference evidence="3" key="1">
    <citation type="submission" date="2025-08" db="UniProtKB">
        <authorList>
            <consortium name="RefSeq"/>
        </authorList>
    </citation>
    <scope>IDENTIFICATION</scope>
    <source>
        <tissue evidence="3">Whole sample</tissue>
    </source>
</reference>
<keyword evidence="2" id="KW-1185">Reference proteome</keyword>
<accession>A0A8B8AKV9</accession>
<dbReference type="GeneID" id="111103093"/>
<feature type="domain" description="BTB" evidence="1">
    <location>
        <begin position="32"/>
        <end position="99"/>
    </location>
</feature>
<dbReference type="Gene3D" id="3.30.710.10">
    <property type="entry name" value="Potassium Channel Kv1.1, Chain A"/>
    <property type="match status" value="1"/>
</dbReference>
<dbReference type="InterPro" id="IPR000210">
    <property type="entry name" value="BTB/POZ_dom"/>
</dbReference>
<dbReference type="Pfam" id="PF07707">
    <property type="entry name" value="BACK"/>
    <property type="match status" value="1"/>
</dbReference>
<sequence>MAEPMTTLSSGQWLSGASPPDYGVFCNSEEFSDLRITVGDNTYYGHRIVLATASEVFQTMLSSVWCTTSDLSLEETGDCEEAFPEFLEFLYTWRVQLNEENVIPLALLSDKYLVKDLATLCINFMVAEVCSENAIPWFRFALKYNVERLYNECIKFISLNFEHFHQNGKLSELDTNELTLVLDSGTIVCKSEMDIIQAILKWMKAYDRPVQENLRDDIVKLFGSVRAPMLTPADIDKIERTKELEDFVVLLLPKFYLSYKYHSFGMKSQILPNNKKFKNYVPRIYTERCGTVFNTNTFWEHQFETPSHMCSLQTKTLKWKYQNQKPDELELLIPPLTSQSMTRCSLRVVRLTKTMRKGFAEVKVMTDTVHEITYFGPCINMGKSNGYENDIKTHGLMIAILPVGLPT</sequence>
<dbReference type="InterPro" id="IPR011705">
    <property type="entry name" value="BACK"/>
</dbReference>
<dbReference type="InterPro" id="IPR051481">
    <property type="entry name" value="BTB-POZ/Galectin-3-binding"/>
</dbReference>
<protein>
    <submittedName>
        <fullName evidence="3">BTB/POZ domain-containing protein 17-like</fullName>
    </submittedName>
</protein>
<dbReference type="AlphaFoldDB" id="A0A8B8AKV9"/>
<dbReference type="SMART" id="SM00225">
    <property type="entry name" value="BTB"/>
    <property type="match status" value="1"/>
</dbReference>
<dbReference type="SUPFAM" id="SSF54695">
    <property type="entry name" value="POZ domain"/>
    <property type="match status" value="1"/>
</dbReference>
<dbReference type="Proteomes" id="UP000694844">
    <property type="component" value="Chromosome 7"/>
</dbReference>
<dbReference type="InterPro" id="IPR011333">
    <property type="entry name" value="SKP1/BTB/POZ_sf"/>
</dbReference>
<dbReference type="RefSeq" id="XP_022291820.1">
    <property type="nucleotide sequence ID" value="XM_022436112.1"/>
</dbReference>
<evidence type="ECO:0000259" key="1">
    <source>
        <dbReference type="PROSITE" id="PS50097"/>
    </source>
</evidence>